<feature type="compositionally biased region" description="Basic and acidic residues" evidence="1">
    <location>
        <begin position="1"/>
        <end position="17"/>
    </location>
</feature>
<keyword evidence="2" id="KW-0472">Membrane</keyword>
<dbReference type="AlphaFoldDB" id="A0A120JVJ4"/>
<keyword evidence="2" id="KW-0812">Transmembrane</keyword>
<sequence>MEDREESWKEGDRREGRPPPGWLRRGRAGADEEFADEAGFPPRAHQGRSRAVGKAERRGFHVVSFLIGCAVTFALLMVVLNLSPEALYVPFEVTRRALETLGVM</sequence>
<feature type="region of interest" description="Disordered" evidence="1">
    <location>
        <begin position="1"/>
        <end position="28"/>
    </location>
</feature>
<reference evidence="3 4" key="1">
    <citation type="journal article" date="2016" name="Genome Announc.">
        <title>Draft Genome Sequence of 'Halomonas chromatireducens' Strain AGD 8-3, a Haloalkaliphilic Chromate- and Selenite-Reducing Gammaproteobacterium.</title>
        <authorList>
            <person name="Sharko F.S."/>
            <person name="Shapovalova A.A."/>
            <person name="Tsygankova S.V."/>
            <person name="Komova A.V."/>
            <person name="Boulygina E.S."/>
            <person name="Teslyuk A.B."/>
            <person name="Gotovtsev P.M."/>
            <person name="Namsaraev Z.B."/>
            <person name="Khijniak T.V."/>
            <person name="Nedoluzhko A.V."/>
            <person name="Vasilov R.G."/>
        </authorList>
    </citation>
    <scope>NUCLEOTIDE SEQUENCE [LARGE SCALE GENOMIC DNA]</scope>
    <source>
        <strain evidence="3 4">AGD 8-3</strain>
    </source>
</reference>
<accession>A0A120JVJ4</accession>
<organism evidence="3 4">
    <name type="scientific">Halomonas chromatireducens</name>
    <dbReference type="NCBI Taxonomy" id="507626"/>
    <lineage>
        <taxon>Bacteria</taxon>
        <taxon>Pseudomonadati</taxon>
        <taxon>Pseudomonadota</taxon>
        <taxon>Gammaproteobacteria</taxon>
        <taxon>Oceanospirillales</taxon>
        <taxon>Halomonadaceae</taxon>
        <taxon>Halomonas</taxon>
    </lineage>
</organism>
<evidence type="ECO:0000256" key="1">
    <source>
        <dbReference type="SAM" id="MobiDB-lite"/>
    </source>
</evidence>
<keyword evidence="2" id="KW-1133">Transmembrane helix</keyword>
<dbReference type="EMBL" id="CP014226">
    <property type="protein sequence ID" value="AMC99362.1"/>
    <property type="molecule type" value="Genomic_DNA"/>
</dbReference>
<evidence type="ECO:0000313" key="4">
    <source>
        <dbReference type="Proteomes" id="UP000063387"/>
    </source>
</evidence>
<proteinExistence type="predicted"/>
<evidence type="ECO:0000256" key="2">
    <source>
        <dbReference type="SAM" id="Phobius"/>
    </source>
</evidence>
<name>A0A120JVJ4_9GAMM</name>
<dbReference type="KEGG" id="hco:LOKO_00266"/>
<dbReference type="Proteomes" id="UP000063387">
    <property type="component" value="Chromosome"/>
</dbReference>
<keyword evidence="4" id="KW-1185">Reference proteome</keyword>
<reference evidence="3 4" key="2">
    <citation type="submission" date="2016-02" db="EMBL/GenBank/DDBJ databases">
        <authorList>
            <person name="Wen L."/>
            <person name="He K."/>
            <person name="Yang H."/>
        </authorList>
    </citation>
    <scope>NUCLEOTIDE SEQUENCE [LARGE SCALE GENOMIC DNA]</scope>
    <source>
        <strain evidence="3 4">AGD 8-3</strain>
    </source>
</reference>
<dbReference type="PATRIC" id="fig|507626.3.peg.261"/>
<feature type="transmembrane region" description="Helical" evidence="2">
    <location>
        <begin position="59"/>
        <end position="80"/>
    </location>
</feature>
<protein>
    <submittedName>
        <fullName evidence="3">Uncharacterized protein</fullName>
    </submittedName>
</protein>
<gene>
    <name evidence="3" type="ORF">LOKO_00266</name>
</gene>
<evidence type="ECO:0000313" key="3">
    <source>
        <dbReference type="EMBL" id="AMC99362.1"/>
    </source>
</evidence>